<proteinExistence type="predicted"/>
<name>A0A8J5L7C3_ZINOF</name>
<sequence>MGGSQSSVSFCGLFNASSNKKKKYGSESEYEGDEYAQRKVWPSDEFEEENAGRGRWVGEVDVDSKASAFIAKFHQTRITLMDQIETSQTI</sequence>
<keyword evidence="2" id="KW-1185">Reference proteome</keyword>
<dbReference type="Proteomes" id="UP000734854">
    <property type="component" value="Unassembled WGS sequence"/>
</dbReference>
<dbReference type="EMBL" id="JACMSC010000010">
    <property type="protein sequence ID" value="KAG6503455.1"/>
    <property type="molecule type" value="Genomic_DNA"/>
</dbReference>
<accession>A0A8J5L7C3</accession>
<dbReference type="AlphaFoldDB" id="A0A8J5L7C3"/>
<reference evidence="1 2" key="1">
    <citation type="submission" date="2020-08" db="EMBL/GenBank/DDBJ databases">
        <title>Plant Genome Project.</title>
        <authorList>
            <person name="Zhang R.-G."/>
        </authorList>
    </citation>
    <scope>NUCLEOTIDE SEQUENCE [LARGE SCALE GENOMIC DNA]</scope>
    <source>
        <tissue evidence="1">Rhizome</tissue>
    </source>
</reference>
<organism evidence="1 2">
    <name type="scientific">Zingiber officinale</name>
    <name type="common">Ginger</name>
    <name type="synonym">Amomum zingiber</name>
    <dbReference type="NCBI Taxonomy" id="94328"/>
    <lineage>
        <taxon>Eukaryota</taxon>
        <taxon>Viridiplantae</taxon>
        <taxon>Streptophyta</taxon>
        <taxon>Embryophyta</taxon>
        <taxon>Tracheophyta</taxon>
        <taxon>Spermatophyta</taxon>
        <taxon>Magnoliopsida</taxon>
        <taxon>Liliopsida</taxon>
        <taxon>Zingiberales</taxon>
        <taxon>Zingiberaceae</taxon>
        <taxon>Zingiber</taxon>
    </lineage>
</organism>
<gene>
    <name evidence="1" type="ORF">ZIOFF_035768</name>
</gene>
<comment type="caution">
    <text evidence="1">The sequence shown here is derived from an EMBL/GenBank/DDBJ whole genome shotgun (WGS) entry which is preliminary data.</text>
</comment>
<evidence type="ECO:0000313" key="1">
    <source>
        <dbReference type="EMBL" id="KAG6503455.1"/>
    </source>
</evidence>
<evidence type="ECO:0000313" key="2">
    <source>
        <dbReference type="Proteomes" id="UP000734854"/>
    </source>
</evidence>
<protein>
    <submittedName>
        <fullName evidence="1">Uncharacterized protein</fullName>
    </submittedName>
</protein>
<dbReference type="PANTHER" id="PTHR33511">
    <property type="entry name" value="OS06G0632400 PROTEIN"/>
    <property type="match status" value="1"/>
</dbReference>